<evidence type="ECO:0000256" key="2">
    <source>
        <dbReference type="ARBA" id="ARBA00023315"/>
    </source>
</evidence>
<dbReference type="EMBL" id="BMQL01000001">
    <property type="protein sequence ID" value="GGQ93505.1"/>
    <property type="molecule type" value="Genomic_DNA"/>
</dbReference>
<dbReference type="AlphaFoldDB" id="A0A918BUY0"/>
<evidence type="ECO:0000313" key="4">
    <source>
        <dbReference type="EMBL" id="GGQ93505.1"/>
    </source>
</evidence>
<keyword evidence="1" id="KW-0808">Transferase</keyword>
<evidence type="ECO:0000313" key="5">
    <source>
        <dbReference type="Proteomes" id="UP000603865"/>
    </source>
</evidence>
<dbReference type="PANTHER" id="PTHR43072:SF23">
    <property type="entry name" value="UPF0039 PROTEIN C11D3.02C"/>
    <property type="match status" value="1"/>
</dbReference>
<dbReference type="InterPro" id="IPR016181">
    <property type="entry name" value="Acyl_CoA_acyltransferase"/>
</dbReference>
<dbReference type="RefSeq" id="WP_189087602.1">
    <property type="nucleotide sequence ID" value="NZ_BMQL01000001.1"/>
</dbReference>
<dbReference type="InterPro" id="IPR000182">
    <property type="entry name" value="GNAT_dom"/>
</dbReference>
<keyword evidence="2" id="KW-0012">Acyltransferase</keyword>
<organism evidence="4 5">
    <name type="scientific">Deinococcus ruber</name>
    <dbReference type="NCBI Taxonomy" id="1848197"/>
    <lineage>
        <taxon>Bacteria</taxon>
        <taxon>Thermotogati</taxon>
        <taxon>Deinococcota</taxon>
        <taxon>Deinococci</taxon>
        <taxon>Deinococcales</taxon>
        <taxon>Deinococcaceae</taxon>
        <taxon>Deinococcus</taxon>
    </lineage>
</organism>
<dbReference type="PROSITE" id="PS51186">
    <property type="entry name" value="GNAT"/>
    <property type="match status" value="1"/>
</dbReference>
<dbReference type="PANTHER" id="PTHR43072">
    <property type="entry name" value="N-ACETYLTRANSFERASE"/>
    <property type="match status" value="1"/>
</dbReference>
<reference evidence="4" key="1">
    <citation type="journal article" date="2014" name="Int. J. Syst. Evol. Microbiol.">
        <title>Complete genome sequence of Corynebacterium casei LMG S-19264T (=DSM 44701T), isolated from a smear-ripened cheese.</title>
        <authorList>
            <consortium name="US DOE Joint Genome Institute (JGI-PGF)"/>
            <person name="Walter F."/>
            <person name="Albersmeier A."/>
            <person name="Kalinowski J."/>
            <person name="Ruckert C."/>
        </authorList>
    </citation>
    <scope>NUCLEOTIDE SEQUENCE</scope>
    <source>
        <strain evidence="4">JCM 31311</strain>
    </source>
</reference>
<reference evidence="4" key="2">
    <citation type="submission" date="2020-09" db="EMBL/GenBank/DDBJ databases">
        <authorList>
            <person name="Sun Q."/>
            <person name="Ohkuma M."/>
        </authorList>
    </citation>
    <scope>NUCLEOTIDE SEQUENCE</scope>
    <source>
        <strain evidence="4">JCM 31311</strain>
    </source>
</reference>
<dbReference type="Proteomes" id="UP000603865">
    <property type="component" value="Unassembled WGS sequence"/>
</dbReference>
<proteinExistence type="predicted"/>
<evidence type="ECO:0000256" key="1">
    <source>
        <dbReference type="ARBA" id="ARBA00022679"/>
    </source>
</evidence>
<gene>
    <name evidence="4" type="ORF">GCM10008957_01890</name>
</gene>
<dbReference type="SUPFAM" id="SSF55729">
    <property type="entry name" value="Acyl-CoA N-acyltransferases (Nat)"/>
    <property type="match status" value="1"/>
</dbReference>
<dbReference type="Pfam" id="PF00583">
    <property type="entry name" value="Acetyltransf_1"/>
    <property type="match status" value="1"/>
</dbReference>
<accession>A0A918BUY0</accession>
<dbReference type="Gene3D" id="3.40.630.30">
    <property type="match status" value="1"/>
</dbReference>
<sequence length="162" mass="17837">MPGVTLRALQSSDRPAVEAWLSAYLTDHLTWWTHAYGQAPVSDVAALVARDWQELSEAAAGGERLVVVAEQDGELLGIVRAGTRTDRYMGFRIGVLEWIYVGAAARGRGVSGHLMTHALAWMDTQDVQGREVFVTAENGAAVALYRRYGFRTVDFRMLAPRS</sequence>
<comment type="caution">
    <text evidence="4">The sequence shown here is derived from an EMBL/GenBank/DDBJ whole genome shotgun (WGS) entry which is preliminary data.</text>
</comment>
<name>A0A918BUY0_9DEIO</name>
<protein>
    <recommendedName>
        <fullName evidence="3">N-acetyltransferase domain-containing protein</fullName>
    </recommendedName>
</protein>
<evidence type="ECO:0000259" key="3">
    <source>
        <dbReference type="PROSITE" id="PS51186"/>
    </source>
</evidence>
<feature type="domain" description="N-acetyltransferase" evidence="3">
    <location>
        <begin position="4"/>
        <end position="162"/>
    </location>
</feature>
<keyword evidence="5" id="KW-1185">Reference proteome</keyword>
<dbReference type="CDD" id="cd04301">
    <property type="entry name" value="NAT_SF"/>
    <property type="match status" value="1"/>
</dbReference>
<dbReference type="GO" id="GO:0016747">
    <property type="term" value="F:acyltransferase activity, transferring groups other than amino-acyl groups"/>
    <property type="evidence" value="ECO:0007669"/>
    <property type="project" value="InterPro"/>
</dbReference>